<protein>
    <recommendedName>
        <fullName evidence="4">Adhesin domain-containing protein</fullName>
    </recommendedName>
</protein>
<feature type="compositionally biased region" description="Basic and acidic residues" evidence="1">
    <location>
        <begin position="24"/>
        <end position="38"/>
    </location>
</feature>
<evidence type="ECO:0000313" key="3">
    <source>
        <dbReference type="Proteomes" id="UP001183794"/>
    </source>
</evidence>
<reference evidence="2 3" key="1">
    <citation type="submission" date="2023-07" db="EMBL/GenBank/DDBJ databases">
        <title>Sequencing the genomes of 1000 actinobacteria strains.</title>
        <authorList>
            <person name="Klenk H.-P."/>
        </authorList>
    </citation>
    <scope>NUCLEOTIDE SEQUENCE [LARGE SCALE GENOMIC DNA]</scope>
    <source>
        <strain evidence="2 3">DSM 22966</strain>
    </source>
</reference>
<gene>
    <name evidence="2" type="ORF">J2S62_001172</name>
</gene>
<evidence type="ECO:0000256" key="1">
    <source>
        <dbReference type="SAM" id="MobiDB-lite"/>
    </source>
</evidence>
<sequence length="227" mass="25453">MPQYHEDVHITSAAPKDSSGLPERSTRRLRVDSWEKSNRQNGRAGDAVALHWMRADAKAFIGWWDATDPDHPECKAWIGAHDEANNPEAAPHRHFSVEVTDSTGQMQTRLGIPYDRDHTNITTTSADFTVKKGTLRVPRNSTLEFSVNDTGSKGSRWSMKMTQDENLELRHHPTQDSRAVTFARFDASTGRMELSSIGVADIVTTDRATGARSRIYVENGHVRVEEV</sequence>
<name>A0ABU2AZY3_9MICC</name>
<keyword evidence="3" id="KW-1185">Reference proteome</keyword>
<evidence type="ECO:0008006" key="4">
    <source>
        <dbReference type="Google" id="ProtNLM"/>
    </source>
</evidence>
<accession>A0ABU2AZY3</accession>
<evidence type="ECO:0000313" key="2">
    <source>
        <dbReference type="EMBL" id="MDR7346915.1"/>
    </source>
</evidence>
<feature type="region of interest" description="Disordered" evidence="1">
    <location>
        <begin position="1"/>
        <end position="43"/>
    </location>
</feature>
<comment type="caution">
    <text evidence="2">The sequence shown here is derived from an EMBL/GenBank/DDBJ whole genome shotgun (WGS) entry which is preliminary data.</text>
</comment>
<proteinExistence type="predicted"/>
<dbReference type="EMBL" id="JAVDYJ010000001">
    <property type="protein sequence ID" value="MDR7346915.1"/>
    <property type="molecule type" value="Genomic_DNA"/>
</dbReference>
<dbReference type="Proteomes" id="UP001183794">
    <property type="component" value="Unassembled WGS sequence"/>
</dbReference>
<dbReference type="RefSeq" id="WP_310172477.1">
    <property type="nucleotide sequence ID" value="NZ_BAABHE010000002.1"/>
</dbReference>
<organism evidence="2 3">
    <name type="scientific">Enteractinococcus fodinae</name>
    <dbReference type="NCBI Taxonomy" id="684663"/>
    <lineage>
        <taxon>Bacteria</taxon>
        <taxon>Bacillati</taxon>
        <taxon>Actinomycetota</taxon>
        <taxon>Actinomycetes</taxon>
        <taxon>Micrococcales</taxon>
        <taxon>Micrococcaceae</taxon>
    </lineage>
</organism>